<dbReference type="GO" id="GO:0016285">
    <property type="term" value="F:alanyl aminopeptidase activity"/>
    <property type="evidence" value="ECO:0007669"/>
    <property type="project" value="UniProtKB-EC"/>
</dbReference>
<dbReference type="InterPro" id="IPR001930">
    <property type="entry name" value="Peptidase_M1"/>
</dbReference>
<evidence type="ECO:0000313" key="17">
    <source>
        <dbReference type="Proteomes" id="UP000608024"/>
    </source>
</evidence>
<dbReference type="Pfam" id="PF01433">
    <property type="entry name" value="Peptidase_M1"/>
    <property type="match status" value="1"/>
</dbReference>
<comment type="catalytic activity">
    <reaction evidence="1">
        <text>Release of an N-terminal amino acid, Xaa-|-Yaa- from a peptide, amide or arylamide. Xaa is preferably Ala, but may be most amino acids including Pro (slow action). When a terminal hydrophobic residue is followed by a prolyl residue, the two may be released as an intact Xaa-Pro dipeptide.</text>
        <dbReference type="EC" id="3.4.11.2"/>
    </reaction>
</comment>
<evidence type="ECO:0000256" key="1">
    <source>
        <dbReference type="ARBA" id="ARBA00000098"/>
    </source>
</evidence>
<evidence type="ECO:0000256" key="3">
    <source>
        <dbReference type="ARBA" id="ARBA00010136"/>
    </source>
</evidence>
<gene>
    <name evidence="16" type="ORF">GCM10018785_21320</name>
</gene>
<dbReference type="EC" id="3.4.11.2" evidence="4"/>
<keyword evidence="9" id="KW-0862">Zinc</keyword>
<dbReference type="GO" id="GO:0006508">
    <property type="term" value="P:proteolysis"/>
    <property type="evidence" value="ECO:0007669"/>
    <property type="project" value="UniProtKB-KW"/>
</dbReference>
<dbReference type="InterPro" id="IPR027268">
    <property type="entry name" value="Peptidase_M4/M1_CTD_sf"/>
</dbReference>
<sequence>MNYRATAPLTKGPRRTHLALLCAAALATALTACTGGGVQGTPGAAGVRDPYFPKLGNGGYDVRHYGLKLGYDPGSRHLTGTAEITARAAKNLSAFNLDLKGLDVRSVTVEGRKARFQRAGDELTVRPHEDLDRGETFRVTVRYSGTPRTITDADGSKEGWLPADDSALATGQPTGSMAWFPGNHHPSDKASYDIEVTVPKGLKALSNGELTRQTTSGGRTTFAWRNAEPMASYLATVVVGDYDLKASTTPGKHGVPVLTAIDPTLPEKQYERTEKVLADIPDIMEWAETNFGAYPFSSTGAVVEGRSDLGYALETQTKPLFPVGQADTTTLVHELAHQWFGNSVTPKTWRDMWLNEGFATFAQWLYEEDNGGDTVEETVDALYDGDLYEREEDNEAPWAFPPAKQPDAASISDDPVYERGAMVIQKVRETVGDDAFYEIVQGWTETYRHRTADTEDFTAYVEEHAGDDETRAELRRVWSDWLYGEGKPDER</sequence>
<dbReference type="Gene3D" id="2.60.40.1730">
    <property type="entry name" value="tricorn interacting facor f3 domain"/>
    <property type="match status" value="1"/>
</dbReference>
<feature type="chain" id="PRO_5039636211" description="Aminopeptidase N" evidence="13">
    <location>
        <begin position="35"/>
        <end position="491"/>
    </location>
</feature>
<dbReference type="SUPFAM" id="SSF63737">
    <property type="entry name" value="Leukotriene A4 hydrolase N-terminal domain"/>
    <property type="match status" value="1"/>
</dbReference>
<dbReference type="AlphaFoldDB" id="A0A918ZH03"/>
<protein>
    <recommendedName>
        <fullName evidence="5">Aminopeptidase N</fullName>
        <ecNumber evidence="4">3.4.11.2</ecNumber>
    </recommendedName>
    <alternativeName>
        <fullName evidence="11">Alanine aminopeptidase</fullName>
    </alternativeName>
    <alternativeName>
        <fullName evidence="12">Lysyl aminopeptidase</fullName>
    </alternativeName>
</protein>
<dbReference type="InterPro" id="IPR042097">
    <property type="entry name" value="Aminopeptidase_N-like_N_sf"/>
</dbReference>
<accession>A0A918ZH03</accession>
<dbReference type="Pfam" id="PF17900">
    <property type="entry name" value="Peptidase_M1_N"/>
    <property type="match status" value="1"/>
</dbReference>
<proteinExistence type="inferred from homology"/>
<dbReference type="RefSeq" id="WP_190135631.1">
    <property type="nucleotide sequence ID" value="NZ_BNBT01000022.1"/>
</dbReference>
<keyword evidence="7" id="KW-0479">Metal-binding</keyword>
<dbReference type="PANTHER" id="PTHR11533">
    <property type="entry name" value="PROTEASE M1 ZINC METALLOPROTEASE"/>
    <property type="match status" value="1"/>
</dbReference>
<feature type="signal peptide" evidence="13">
    <location>
        <begin position="1"/>
        <end position="34"/>
    </location>
</feature>
<organism evidence="16 17">
    <name type="scientific">Streptomyces longispororuber</name>
    <dbReference type="NCBI Taxonomy" id="68230"/>
    <lineage>
        <taxon>Bacteria</taxon>
        <taxon>Bacillati</taxon>
        <taxon>Actinomycetota</taxon>
        <taxon>Actinomycetes</taxon>
        <taxon>Kitasatosporales</taxon>
        <taxon>Streptomycetaceae</taxon>
        <taxon>Streptomyces</taxon>
    </lineage>
</organism>
<dbReference type="Gene3D" id="1.10.390.10">
    <property type="entry name" value="Neutral Protease Domain 2"/>
    <property type="match status" value="1"/>
</dbReference>
<name>A0A918ZH03_9ACTN</name>
<dbReference type="InterPro" id="IPR050344">
    <property type="entry name" value="Peptidase_M1_aminopeptidases"/>
</dbReference>
<evidence type="ECO:0000256" key="13">
    <source>
        <dbReference type="SAM" id="SignalP"/>
    </source>
</evidence>
<evidence type="ECO:0000256" key="11">
    <source>
        <dbReference type="ARBA" id="ARBA00029811"/>
    </source>
</evidence>
<comment type="similarity">
    <text evidence="3">Belongs to the peptidase M1 family.</text>
</comment>
<reference evidence="16" key="1">
    <citation type="journal article" date="2014" name="Int. J. Syst. Evol. Microbiol.">
        <title>Complete genome sequence of Corynebacterium casei LMG S-19264T (=DSM 44701T), isolated from a smear-ripened cheese.</title>
        <authorList>
            <consortium name="US DOE Joint Genome Institute (JGI-PGF)"/>
            <person name="Walter F."/>
            <person name="Albersmeier A."/>
            <person name="Kalinowski J."/>
            <person name="Ruckert C."/>
        </authorList>
    </citation>
    <scope>NUCLEOTIDE SEQUENCE</scope>
    <source>
        <strain evidence="16">JCM 4784</strain>
    </source>
</reference>
<evidence type="ECO:0000256" key="4">
    <source>
        <dbReference type="ARBA" id="ARBA00012564"/>
    </source>
</evidence>
<dbReference type="InterPro" id="IPR045357">
    <property type="entry name" value="Aminopeptidase_N-like_N"/>
</dbReference>
<dbReference type="PRINTS" id="PR00756">
    <property type="entry name" value="ALADIPTASE"/>
</dbReference>
<keyword evidence="10" id="KW-0482">Metalloprotease</keyword>
<dbReference type="InterPro" id="IPR014782">
    <property type="entry name" value="Peptidase_M1_dom"/>
</dbReference>
<comment type="cofactor">
    <cofactor evidence="2">
        <name>Zn(2+)</name>
        <dbReference type="ChEBI" id="CHEBI:29105"/>
    </cofactor>
</comment>
<evidence type="ECO:0000313" key="16">
    <source>
        <dbReference type="EMBL" id="GHE51301.1"/>
    </source>
</evidence>
<feature type="domain" description="Aminopeptidase N-like N-terminal" evidence="15">
    <location>
        <begin position="64"/>
        <end position="234"/>
    </location>
</feature>
<dbReference type="GO" id="GO:0008237">
    <property type="term" value="F:metallopeptidase activity"/>
    <property type="evidence" value="ECO:0007669"/>
    <property type="project" value="UniProtKB-KW"/>
</dbReference>
<evidence type="ECO:0000256" key="12">
    <source>
        <dbReference type="ARBA" id="ARBA00031533"/>
    </source>
</evidence>
<dbReference type="PANTHER" id="PTHR11533:SF297">
    <property type="entry name" value="AMINOPEPTIDASE N"/>
    <property type="match status" value="1"/>
</dbReference>
<keyword evidence="17" id="KW-1185">Reference proteome</keyword>
<evidence type="ECO:0000259" key="15">
    <source>
        <dbReference type="Pfam" id="PF17900"/>
    </source>
</evidence>
<dbReference type="PROSITE" id="PS51257">
    <property type="entry name" value="PROKAR_LIPOPROTEIN"/>
    <property type="match status" value="1"/>
</dbReference>
<reference evidence="16" key="2">
    <citation type="submission" date="2020-09" db="EMBL/GenBank/DDBJ databases">
        <authorList>
            <person name="Sun Q."/>
            <person name="Ohkuma M."/>
        </authorList>
    </citation>
    <scope>NUCLEOTIDE SEQUENCE</scope>
    <source>
        <strain evidence="16">JCM 4784</strain>
    </source>
</reference>
<dbReference type="GO" id="GO:0008270">
    <property type="term" value="F:zinc ion binding"/>
    <property type="evidence" value="ECO:0007669"/>
    <property type="project" value="InterPro"/>
</dbReference>
<dbReference type="Proteomes" id="UP000608024">
    <property type="component" value="Unassembled WGS sequence"/>
</dbReference>
<evidence type="ECO:0000256" key="5">
    <source>
        <dbReference type="ARBA" id="ARBA00015611"/>
    </source>
</evidence>
<evidence type="ECO:0000256" key="8">
    <source>
        <dbReference type="ARBA" id="ARBA00022801"/>
    </source>
</evidence>
<comment type="caution">
    <text evidence="16">The sequence shown here is derived from an EMBL/GenBank/DDBJ whole genome shotgun (WGS) entry which is preliminary data.</text>
</comment>
<evidence type="ECO:0000259" key="14">
    <source>
        <dbReference type="Pfam" id="PF01433"/>
    </source>
</evidence>
<dbReference type="SUPFAM" id="SSF55486">
    <property type="entry name" value="Metalloproteases ('zincins'), catalytic domain"/>
    <property type="match status" value="1"/>
</dbReference>
<evidence type="ECO:0000256" key="7">
    <source>
        <dbReference type="ARBA" id="ARBA00022723"/>
    </source>
</evidence>
<dbReference type="CDD" id="cd09603">
    <property type="entry name" value="M1_APN_like"/>
    <property type="match status" value="1"/>
</dbReference>
<keyword evidence="6" id="KW-0645">Protease</keyword>
<keyword evidence="8" id="KW-0378">Hydrolase</keyword>
<evidence type="ECO:0000256" key="10">
    <source>
        <dbReference type="ARBA" id="ARBA00023049"/>
    </source>
</evidence>
<evidence type="ECO:0000256" key="9">
    <source>
        <dbReference type="ARBA" id="ARBA00022833"/>
    </source>
</evidence>
<feature type="domain" description="Peptidase M1 membrane alanine aminopeptidase" evidence="14">
    <location>
        <begin position="328"/>
        <end position="481"/>
    </location>
</feature>
<dbReference type="EMBL" id="BNBT01000022">
    <property type="protein sequence ID" value="GHE51301.1"/>
    <property type="molecule type" value="Genomic_DNA"/>
</dbReference>
<evidence type="ECO:0000256" key="2">
    <source>
        <dbReference type="ARBA" id="ARBA00001947"/>
    </source>
</evidence>
<evidence type="ECO:0000256" key="6">
    <source>
        <dbReference type="ARBA" id="ARBA00022670"/>
    </source>
</evidence>
<keyword evidence="13" id="KW-0732">Signal</keyword>